<evidence type="ECO:0000313" key="1">
    <source>
        <dbReference type="EMBL" id="SNQ59328.1"/>
    </source>
</evidence>
<gene>
    <name evidence="1" type="ORF">MNV_1140024</name>
</gene>
<name>A0A284VJA0_9EURY</name>
<accession>A0A284VJA0</accession>
<dbReference type="RefSeq" id="WP_096203722.1">
    <property type="nucleotide sequence ID" value="NZ_FZMP01000018.1"/>
</dbReference>
<evidence type="ECO:0008006" key="3">
    <source>
        <dbReference type="Google" id="ProtNLM"/>
    </source>
</evidence>
<sequence>MNIKGKLIEFMIVNDLVPVQTRWRKSASSVGRMFNDVFHLLDKNERAGLTKMMHSWGLEDANEIVGTLKIERSLHGCAVALMGMHRIFGIKSHIAEENANEIKIHATECMWNHKKDWTPQVCASIDGYERGLAEGIDKNILHICTKRRSAGDDFCELVLRKR</sequence>
<dbReference type="Proteomes" id="UP000218615">
    <property type="component" value="Unassembled WGS sequence"/>
</dbReference>
<keyword evidence="2" id="KW-1185">Reference proteome</keyword>
<proteinExistence type="predicted"/>
<reference evidence="2" key="1">
    <citation type="submission" date="2017-06" db="EMBL/GenBank/DDBJ databases">
        <authorList>
            <person name="Cremers G."/>
        </authorList>
    </citation>
    <scope>NUCLEOTIDE SEQUENCE [LARGE SCALE GENOMIC DNA]</scope>
</reference>
<dbReference type="EMBL" id="FZMP01000018">
    <property type="protein sequence ID" value="SNQ59328.1"/>
    <property type="molecule type" value="Genomic_DNA"/>
</dbReference>
<evidence type="ECO:0000313" key="2">
    <source>
        <dbReference type="Proteomes" id="UP000218615"/>
    </source>
</evidence>
<organism evidence="1 2">
    <name type="scientific">Candidatus Methanoperedens nitratireducens</name>
    <dbReference type="NCBI Taxonomy" id="1392998"/>
    <lineage>
        <taxon>Archaea</taxon>
        <taxon>Methanobacteriati</taxon>
        <taxon>Methanobacteriota</taxon>
        <taxon>Stenosarchaea group</taxon>
        <taxon>Methanomicrobia</taxon>
        <taxon>Methanosarcinales</taxon>
        <taxon>ANME-2 cluster</taxon>
        <taxon>Candidatus Methanoperedentaceae</taxon>
        <taxon>Candidatus Methanoperedens</taxon>
    </lineage>
</organism>
<protein>
    <recommendedName>
        <fullName evidence="3">4-vinyl reductase 4VR domain-containing protein</fullName>
    </recommendedName>
</protein>
<dbReference type="OrthoDB" id="134584at2157"/>
<dbReference type="AlphaFoldDB" id="A0A284VJA0"/>